<dbReference type="PIRSF" id="PIRSF000161">
    <property type="entry name" value="DHPR"/>
    <property type="match status" value="1"/>
</dbReference>
<dbReference type="GO" id="GO:0009089">
    <property type="term" value="P:lysine biosynthetic process via diaminopimelate"/>
    <property type="evidence" value="ECO:0007669"/>
    <property type="project" value="UniProtKB-UniRule"/>
</dbReference>
<organism evidence="13 14">
    <name type="scientific">Clostridium tetani</name>
    <dbReference type="NCBI Taxonomy" id="1513"/>
    <lineage>
        <taxon>Bacteria</taxon>
        <taxon>Bacillati</taxon>
        <taxon>Bacillota</taxon>
        <taxon>Clostridia</taxon>
        <taxon>Eubacteriales</taxon>
        <taxon>Clostridiaceae</taxon>
        <taxon>Clostridium</taxon>
    </lineage>
</organism>
<dbReference type="InterPro" id="IPR023940">
    <property type="entry name" value="DHDPR_bac"/>
</dbReference>
<feature type="binding site" evidence="9">
    <location>
        <begin position="90"/>
        <end position="92"/>
    </location>
    <ligand>
        <name>NAD(+)</name>
        <dbReference type="ChEBI" id="CHEBI:57540"/>
    </ligand>
</feature>
<evidence type="ECO:0000256" key="2">
    <source>
        <dbReference type="ARBA" id="ARBA00022490"/>
    </source>
</evidence>
<dbReference type="Gene3D" id="3.30.360.10">
    <property type="entry name" value="Dihydrodipicolinate Reductase, domain 2"/>
    <property type="match status" value="1"/>
</dbReference>
<dbReference type="Proteomes" id="UP000290921">
    <property type="component" value="Unassembled WGS sequence"/>
</dbReference>
<feature type="binding site" evidence="9">
    <location>
        <begin position="114"/>
        <end position="117"/>
    </location>
    <ligand>
        <name>NAD(+)</name>
        <dbReference type="ChEBI" id="CHEBI:57540"/>
    </ligand>
</feature>
<evidence type="ECO:0000259" key="12">
    <source>
        <dbReference type="Pfam" id="PF05173"/>
    </source>
</evidence>
<accession>A0A4Q0VDP1</accession>
<dbReference type="Pfam" id="PF05173">
    <property type="entry name" value="DapB_C"/>
    <property type="match status" value="1"/>
</dbReference>
<dbReference type="GO" id="GO:0019877">
    <property type="term" value="P:diaminopimelate biosynthetic process"/>
    <property type="evidence" value="ECO:0007669"/>
    <property type="project" value="UniProtKB-UniRule"/>
</dbReference>
<dbReference type="GO" id="GO:0005829">
    <property type="term" value="C:cytosol"/>
    <property type="evidence" value="ECO:0007669"/>
    <property type="project" value="TreeGrafter"/>
</dbReference>
<dbReference type="Pfam" id="PF01113">
    <property type="entry name" value="DapB_N"/>
    <property type="match status" value="1"/>
</dbReference>
<comment type="pathway">
    <text evidence="9">Amino-acid biosynthesis; L-lysine biosynthesis via DAP pathway; (S)-tetrahydrodipicolinate from L-aspartate: step 4/4.</text>
</comment>
<dbReference type="EC" id="1.17.1.8" evidence="9 10"/>
<dbReference type="GO" id="GO:0016726">
    <property type="term" value="F:oxidoreductase activity, acting on CH or CH2 groups, NAD or NADP as acceptor"/>
    <property type="evidence" value="ECO:0007669"/>
    <property type="project" value="UniProtKB-UniRule"/>
</dbReference>
<evidence type="ECO:0000256" key="7">
    <source>
        <dbReference type="ARBA" id="ARBA00023027"/>
    </source>
</evidence>
<dbReference type="PANTHER" id="PTHR20836">
    <property type="entry name" value="DIHYDRODIPICOLINATE REDUCTASE"/>
    <property type="match status" value="1"/>
</dbReference>
<evidence type="ECO:0000256" key="10">
    <source>
        <dbReference type="NCBIfam" id="TIGR00036"/>
    </source>
</evidence>
<dbReference type="Gene3D" id="3.40.50.720">
    <property type="entry name" value="NAD(P)-binding Rossmann-like Domain"/>
    <property type="match status" value="1"/>
</dbReference>
<comment type="caution">
    <text evidence="9">Lacks conserved residue(s) required for the propagation of feature annotation.</text>
</comment>
<dbReference type="FunFam" id="3.30.360.10:FF:000009">
    <property type="entry name" value="4-hydroxy-tetrahydrodipicolinate reductase"/>
    <property type="match status" value="1"/>
</dbReference>
<dbReference type="PANTHER" id="PTHR20836:SF7">
    <property type="entry name" value="4-HYDROXY-TETRAHYDRODIPICOLINATE REDUCTASE"/>
    <property type="match status" value="1"/>
</dbReference>
<comment type="subunit">
    <text evidence="9">Homotetramer.</text>
</comment>
<feature type="binding site" evidence="9">
    <location>
        <begin position="13"/>
        <end position="18"/>
    </location>
    <ligand>
        <name>NAD(+)</name>
        <dbReference type="ChEBI" id="CHEBI:57540"/>
    </ligand>
</feature>
<name>A0A4Q0VDP1_CLOTA</name>
<dbReference type="GO" id="GO:0051287">
    <property type="term" value="F:NAD binding"/>
    <property type="evidence" value="ECO:0007669"/>
    <property type="project" value="UniProtKB-UniRule"/>
</dbReference>
<dbReference type="UniPathway" id="UPA00034">
    <property type="reaction ID" value="UER00018"/>
</dbReference>
<evidence type="ECO:0000259" key="11">
    <source>
        <dbReference type="Pfam" id="PF01113"/>
    </source>
</evidence>
<dbReference type="HAMAP" id="MF_00102">
    <property type="entry name" value="DapB"/>
    <property type="match status" value="1"/>
</dbReference>
<dbReference type="InterPro" id="IPR000846">
    <property type="entry name" value="DapB_N"/>
</dbReference>
<evidence type="ECO:0000313" key="13">
    <source>
        <dbReference type="EMBL" id="RXI48982.1"/>
    </source>
</evidence>
<keyword evidence="5 9" id="KW-0220">Diaminopimelate biosynthesis</keyword>
<reference evidence="13 14" key="1">
    <citation type="submission" date="2018-06" db="EMBL/GenBank/DDBJ databases">
        <title>Genome conservation of Clostridium tetani.</title>
        <authorList>
            <person name="Bruggemann H."/>
            <person name="Popoff M.R."/>
        </authorList>
    </citation>
    <scope>NUCLEOTIDE SEQUENCE [LARGE SCALE GENOMIC DNA]</scope>
    <source>
        <strain evidence="13 14">2017.061</strain>
    </source>
</reference>
<feature type="binding site" evidence="9">
    <location>
        <begin position="157"/>
        <end position="158"/>
    </location>
    <ligand>
        <name>(S)-2,3,4,5-tetrahydrodipicolinate</name>
        <dbReference type="ChEBI" id="CHEBI:16845"/>
    </ligand>
</feature>
<dbReference type="EMBL" id="QMAP01000005">
    <property type="protein sequence ID" value="RXI48982.1"/>
    <property type="molecule type" value="Genomic_DNA"/>
</dbReference>
<evidence type="ECO:0000256" key="3">
    <source>
        <dbReference type="ARBA" id="ARBA00022605"/>
    </source>
</evidence>
<evidence type="ECO:0000256" key="1">
    <source>
        <dbReference type="ARBA" id="ARBA00006642"/>
    </source>
</evidence>
<comment type="similarity">
    <text evidence="1 9">Belongs to the DapB family.</text>
</comment>
<proteinExistence type="inferred from homology"/>
<feature type="domain" description="Dihydrodipicolinate reductase C-terminal" evidence="12">
    <location>
        <begin position="120"/>
        <end position="253"/>
    </location>
</feature>
<dbReference type="InterPro" id="IPR022663">
    <property type="entry name" value="DapB_C"/>
</dbReference>
<comment type="catalytic activity">
    <reaction evidence="9">
        <text>(S)-2,3,4,5-tetrahydrodipicolinate + NADP(+) + H2O = (2S,4S)-4-hydroxy-2,3,4,5-tetrahydrodipicolinate + NADPH + H(+)</text>
        <dbReference type="Rhea" id="RHEA:35331"/>
        <dbReference type="ChEBI" id="CHEBI:15377"/>
        <dbReference type="ChEBI" id="CHEBI:15378"/>
        <dbReference type="ChEBI" id="CHEBI:16845"/>
        <dbReference type="ChEBI" id="CHEBI:57783"/>
        <dbReference type="ChEBI" id="CHEBI:58349"/>
        <dbReference type="ChEBI" id="CHEBI:67139"/>
        <dbReference type="EC" id="1.17.1.8"/>
    </reaction>
</comment>
<feature type="active site" description="Proton donor/acceptor" evidence="9">
    <location>
        <position position="147"/>
    </location>
</feature>
<evidence type="ECO:0000256" key="6">
    <source>
        <dbReference type="ARBA" id="ARBA00023002"/>
    </source>
</evidence>
<evidence type="ECO:0000256" key="5">
    <source>
        <dbReference type="ARBA" id="ARBA00022915"/>
    </source>
</evidence>
<protein>
    <recommendedName>
        <fullName evidence="9 10">4-hydroxy-tetrahydrodipicolinate reductase</fullName>
        <shortName evidence="9">HTPA reductase</shortName>
        <ecNumber evidence="9 10">1.17.1.8</ecNumber>
    </recommendedName>
</protein>
<dbReference type="SUPFAM" id="SSF55347">
    <property type="entry name" value="Glyceraldehyde-3-phosphate dehydrogenase-like, C-terminal domain"/>
    <property type="match status" value="1"/>
</dbReference>
<feature type="active site" description="Proton donor" evidence="9">
    <location>
        <position position="151"/>
    </location>
</feature>
<dbReference type="CDD" id="cd02274">
    <property type="entry name" value="DHDPR_N"/>
    <property type="match status" value="1"/>
</dbReference>
<feature type="binding site" evidence="9">
    <location>
        <position position="148"/>
    </location>
    <ligand>
        <name>(S)-2,3,4,5-tetrahydrodipicolinate</name>
        <dbReference type="ChEBI" id="CHEBI:16845"/>
    </ligand>
</feature>
<dbReference type="InterPro" id="IPR036291">
    <property type="entry name" value="NAD(P)-bd_dom_sf"/>
</dbReference>
<dbReference type="SUPFAM" id="SSF51735">
    <property type="entry name" value="NAD(P)-binding Rossmann-fold domains"/>
    <property type="match status" value="1"/>
</dbReference>
<keyword evidence="2 9" id="KW-0963">Cytoplasm</keyword>
<keyword evidence="4 9" id="KW-0521">NADP</keyword>
<dbReference type="InterPro" id="IPR022664">
    <property type="entry name" value="DapB_N_CS"/>
</dbReference>
<evidence type="ECO:0000256" key="8">
    <source>
        <dbReference type="ARBA" id="ARBA00023154"/>
    </source>
</evidence>
<evidence type="ECO:0000313" key="14">
    <source>
        <dbReference type="Proteomes" id="UP000290921"/>
    </source>
</evidence>
<keyword evidence="3 9" id="KW-0028">Amino-acid biosynthesis</keyword>
<comment type="function">
    <text evidence="9">Catalyzes the conversion of 4-hydroxy-tetrahydrodipicolinate (HTPA) to tetrahydrodipicolinate.</text>
</comment>
<keyword evidence="8 9" id="KW-0457">Lysine biosynthesis</keyword>
<dbReference type="GO" id="GO:0050661">
    <property type="term" value="F:NADP binding"/>
    <property type="evidence" value="ECO:0007669"/>
    <property type="project" value="UniProtKB-UniRule"/>
</dbReference>
<evidence type="ECO:0000256" key="4">
    <source>
        <dbReference type="ARBA" id="ARBA00022857"/>
    </source>
</evidence>
<dbReference type="AlphaFoldDB" id="A0A4Q0VDP1"/>
<comment type="caution">
    <text evidence="9">Was originally thought to be a dihydrodipicolinate reductase (DHDPR), catalyzing the conversion of dihydrodipicolinate to tetrahydrodipicolinate. However, it was shown in E.coli that the substrate of the enzymatic reaction is not dihydrodipicolinate (DHDP) but in fact (2S,4S)-4-hydroxy-2,3,4,5-tetrahydrodipicolinic acid (HTPA), the product released by the DapA-catalyzed reaction.</text>
</comment>
<dbReference type="GO" id="GO:0008839">
    <property type="term" value="F:4-hydroxy-tetrahydrodipicolinate reductase"/>
    <property type="evidence" value="ECO:0007669"/>
    <property type="project" value="UniProtKB-UniRule"/>
</dbReference>
<evidence type="ECO:0000256" key="9">
    <source>
        <dbReference type="HAMAP-Rule" id="MF_00102"/>
    </source>
</evidence>
<keyword evidence="6 9" id="KW-0560">Oxidoreductase</keyword>
<sequence>MEVYLMVRIMLVGCNGKMGRIITHCSKDFNDIEIVAGIDKNSTSNLDFPVFEDIHSSNVECDVVLDFSRPSSLKSLISYCTEKKLPLVLCTTGYSKEELNLIEEASKNIPIFKSANMSIGINVINSILKDISKKLYKDFDIEIIEKHHNQKVDSPSGTALLLADTIKDNVPEKLEYIYGRSGHSKRTKNEIGIHAIRGGSIVGDHDVIFAGIGECIEIKHTAISREVFAIGALKASAFMKGKPSGMYNMDCMLNS</sequence>
<comment type="subcellular location">
    <subcellularLocation>
        <location evidence="9">Cytoplasm</location>
    </subcellularLocation>
</comment>
<comment type="caution">
    <text evidence="13">The sequence shown here is derived from an EMBL/GenBank/DDBJ whole genome shotgun (WGS) entry which is preliminary data.</text>
</comment>
<comment type="catalytic activity">
    <reaction evidence="9">
        <text>(S)-2,3,4,5-tetrahydrodipicolinate + NAD(+) + H2O = (2S,4S)-4-hydroxy-2,3,4,5-tetrahydrodipicolinate + NADH + H(+)</text>
        <dbReference type="Rhea" id="RHEA:35323"/>
        <dbReference type="ChEBI" id="CHEBI:15377"/>
        <dbReference type="ChEBI" id="CHEBI:15378"/>
        <dbReference type="ChEBI" id="CHEBI:16845"/>
        <dbReference type="ChEBI" id="CHEBI:57540"/>
        <dbReference type="ChEBI" id="CHEBI:57945"/>
        <dbReference type="ChEBI" id="CHEBI:67139"/>
        <dbReference type="EC" id="1.17.1.8"/>
    </reaction>
</comment>
<keyword evidence="7 9" id="KW-0520">NAD</keyword>
<dbReference type="NCBIfam" id="TIGR00036">
    <property type="entry name" value="dapB"/>
    <property type="match status" value="1"/>
</dbReference>
<feature type="domain" description="Dihydrodipicolinate reductase N-terminal" evidence="11">
    <location>
        <begin position="7"/>
        <end position="117"/>
    </location>
</feature>
<gene>
    <name evidence="9" type="primary">dapB</name>
    <name evidence="13" type="ORF">DP130_06095</name>
</gene>
<dbReference type="PROSITE" id="PS01298">
    <property type="entry name" value="DAPB"/>
    <property type="match status" value="1"/>
</dbReference>